<dbReference type="AlphaFoldDB" id="A0A0E0AZZ8"/>
<keyword evidence="1" id="KW-0479">Metal-binding</keyword>
<sequence>MAQALSDLLAEETRLKSLPAPSVSVSHGVLTASRRFGASRGTSSMPCKHCGKTGHSAENCFAQHPEKLAEYRARRASRGRDYGDMVTPMPPHSHLDYHQRVTKTCATEYWPLWVKLSLQNGSAPVKIQFEPFTALVNPKP</sequence>
<evidence type="ECO:0000313" key="4">
    <source>
        <dbReference type="Proteomes" id="UP000026961"/>
    </source>
</evidence>
<evidence type="ECO:0000313" key="3">
    <source>
        <dbReference type="EnsemblPlants" id="OGLUM09G02330.1"/>
    </source>
</evidence>
<keyword evidence="1" id="KW-0863">Zinc-finger</keyword>
<proteinExistence type="predicted"/>
<dbReference type="GO" id="GO:0003676">
    <property type="term" value="F:nucleic acid binding"/>
    <property type="evidence" value="ECO:0007669"/>
    <property type="project" value="InterPro"/>
</dbReference>
<dbReference type="EnsemblPlants" id="OGLUM09G02330.1">
    <property type="protein sequence ID" value="OGLUM09G02330.1"/>
    <property type="gene ID" value="OGLUM09G02330"/>
</dbReference>
<accession>A0A0E0AZZ8</accession>
<dbReference type="PROSITE" id="PS50158">
    <property type="entry name" value="ZF_CCHC"/>
    <property type="match status" value="1"/>
</dbReference>
<dbReference type="SUPFAM" id="SSF57756">
    <property type="entry name" value="Retrovirus zinc finger-like domains"/>
    <property type="match status" value="1"/>
</dbReference>
<dbReference type="InterPro" id="IPR001878">
    <property type="entry name" value="Znf_CCHC"/>
</dbReference>
<dbReference type="Proteomes" id="UP000026961">
    <property type="component" value="Chromosome 9"/>
</dbReference>
<reference evidence="3" key="2">
    <citation type="submission" date="2018-05" db="EMBL/GenBank/DDBJ databases">
        <title>OgluRS3 (Oryza glumaepatula Reference Sequence Version 3).</title>
        <authorList>
            <person name="Zhang J."/>
            <person name="Kudrna D."/>
            <person name="Lee S."/>
            <person name="Talag J."/>
            <person name="Welchert J."/>
            <person name="Wing R.A."/>
        </authorList>
    </citation>
    <scope>NUCLEOTIDE SEQUENCE [LARGE SCALE GENOMIC DNA]</scope>
</reference>
<keyword evidence="4" id="KW-1185">Reference proteome</keyword>
<evidence type="ECO:0000256" key="1">
    <source>
        <dbReference type="PROSITE-ProRule" id="PRU00047"/>
    </source>
</evidence>
<keyword evidence="1" id="KW-0862">Zinc</keyword>
<feature type="domain" description="CCHC-type" evidence="2">
    <location>
        <begin position="47"/>
        <end position="60"/>
    </location>
</feature>
<organism evidence="3">
    <name type="scientific">Oryza glumipatula</name>
    <dbReference type="NCBI Taxonomy" id="40148"/>
    <lineage>
        <taxon>Eukaryota</taxon>
        <taxon>Viridiplantae</taxon>
        <taxon>Streptophyta</taxon>
        <taxon>Embryophyta</taxon>
        <taxon>Tracheophyta</taxon>
        <taxon>Spermatophyta</taxon>
        <taxon>Magnoliopsida</taxon>
        <taxon>Liliopsida</taxon>
        <taxon>Poales</taxon>
        <taxon>Poaceae</taxon>
        <taxon>BOP clade</taxon>
        <taxon>Oryzoideae</taxon>
        <taxon>Oryzeae</taxon>
        <taxon>Oryzinae</taxon>
        <taxon>Oryza</taxon>
    </lineage>
</organism>
<dbReference type="GO" id="GO:0008270">
    <property type="term" value="F:zinc ion binding"/>
    <property type="evidence" value="ECO:0007669"/>
    <property type="project" value="UniProtKB-KW"/>
</dbReference>
<evidence type="ECO:0000259" key="2">
    <source>
        <dbReference type="PROSITE" id="PS50158"/>
    </source>
</evidence>
<name>A0A0E0AZZ8_9ORYZ</name>
<dbReference type="eggNOG" id="KOG0017">
    <property type="taxonomic scope" value="Eukaryota"/>
</dbReference>
<dbReference type="Gramene" id="OGLUM09G02330.1">
    <property type="protein sequence ID" value="OGLUM09G02330.1"/>
    <property type="gene ID" value="OGLUM09G02330"/>
</dbReference>
<reference evidence="3" key="1">
    <citation type="submission" date="2015-04" db="UniProtKB">
        <authorList>
            <consortium name="EnsemblPlants"/>
        </authorList>
    </citation>
    <scope>IDENTIFICATION</scope>
</reference>
<dbReference type="HOGENOM" id="CLU_152826_0_0_1"/>
<dbReference type="InterPro" id="IPR036875">
    <property type="entry name" value="Znf_CCHC_sf"/>
</dbReference>
<protein>
    <recommendedName>
        <fullName evidence="2">CCHC-type domain-containing protein</fullName>
    </recommendedName>
</protein>